<dbReference type="Pfam" id="PF08282">
    <property type="entry name" value="Hydrolase_3"/>
    <property type="match status" value="2"/>
</dbReference>
<dbReference type="InterPro" id="IPR036412">
    <property type="entry name" value="HAD-like_sf"/>
</dbReference>
<dbReference type="GO" id="GO:0005829">
    <property type="term" value="C:cytosol"/>
    <property type="evidence" value="ECO:0007669"/>
    <property type="project" value="TreeGrafter"/>
</dbReference>
<dbReference type="EMBL" id="FNKK01000002">
    <property type="protein sequence ID" value="SDR03577.1"/>
    <property type="molecule type" value="Genomic_DNA"/>
</dbReference>
<dbReference type="SMART" id="SM00382">
    <property type="entry name" value="AAA"/>
    <property type="match status" value="1"/>
</dbReference>
<dbReference type="SUPFAM" id="SSF56784">
    <property type="entry name" value="HAD-like"/>
    <property type="match status" value="1"/>
</dbReference>
<dbReference type="InterPro" id="IPR002789">
    <property type="entry name" value="HerA_central"/>
</dbReference>
<evidence type="ECO:0000259" key="1">
    <source>
        <dbReference type="SMART" id="SM00382"/>
    </source>
</evidence>
<dbReference type="PANTHER" id="PTHR10000:SF8">
    <property type="entry name" value="HAD SUPERFAMILY HYDROLASE-LIKE, TYPE 3"/>
    <property type="match status" value="1"/>
</dbReference>
<proteinExistence type="predicted"/>
<feature type="domain" description="AAA+ ATPase" evidence="1">
    <location>
        <begin position="247"/>
        <end position="411"/>
    </location>
</feature>
<gene>
    <name evidence="2" type="ORF">SAMN04489764_3139</name>
</gene>
<dbReference type="OrthoDB" id="9768060at2"/>
<dbReference type="STRING" id="35622.SAMN04489764_3139"/>
<accession>A0A1H1FRL2</accession>
<dbReference type="CDD" id="cd01983">
    <property type="entry name" value="SIMIBI"/>
    <property type="match status" value="1"/>
</dbReference>
<dbReference type="PANTHER" id="PTHR10000">
    <property type="entry name" value="PHOSPHOSERINE PHOSPHATASE"/>
    <property type="match status" value="1"/>
</dbReference>
<dbReference type="GO" id="GO:0016791">
    <property type="term" value="F:phosphatase activity"/>
    <property type="evidence" value="ECO:0007669"/>
    <property type="project" value="TreeGrafter"/>
</dbReference>
<dbReference type="InterPro" id="IPR023214">
    <property type="entry name" value="HAD_sf"/>
</dbReference>
<dbReference type="InterPro" id="IPR003593">
    <property type="entry name" value="AAA+_ATPase"/>
</dbReference>
<organism evidence="2 3">
    <name type="scientific">Thermostaphylospora chromogena</name>
    <dbReference type="NCBI Taxonomy" id="35622"/>
    <lineage>
        <taxon>Bacteria</taxon>
        <taxon>Bacillati</taxon>
        <taxon>Actinomycetota</taxon>
        <taxon>Actinomycetes</taxon>
        <taxon>Streptosporangiales</taxon>
        <taxon>Thermomonosporaceae</taxon>
        <taxon>Thermostaphylospora</taxon>
    </lineage>
</organism>
<dbReference type="Proteomes" id="UP000217103">
    <property type="component" value="Unassembled WGS sequence"/>
</dbReference>
<sequence>MRYHLLACDYDETLATGGRVAEDTVHALERLSRAGVKLVLVTGRELDDLFRVFPHPRLFSLIVAENGAVLYDPHQRTHETLAPPPPAELAGRLREEGVTPLGVGHVIVATREPYDVNVLAAVRELGLELQVIYNKGAVMVLPSGVNKATGLAAAAGRLGLSMRSAVGVGDAENDHAFLAAVECGVAVANALPTLKERCDLTLSRERGDGVVELAGMMLSGKLDAIPVPRRHVLLGHRDGREVRLPPYGVGLLVSGPSGSGKSTVTAALLERLLDGGYQCVVIDPEGDYAEHPGLTVLGDPDRVPGVEQVLELLEQPDMSLAVNLIGMPLRDRPGYFAELLPRLAALRARVGHPHWLVVDEAHHLMPAELREGPLSQAGDIGSIALITVHPEAVSPAARALVTAVVAVGADLTEPLAAFARAQNLDPPLIQPASSGDIALWELDERAARRFDLKLAQVERTRHRRKYAAGTMSKDKSFYFTGPEERLNLRARNLHTFVELARGVDDDTWLHHLRRGDYSRWIRESLGDDELADEVARVEGRDADAPDRTRERIARLVAERYTLPAEPTDYDPDHR</sequence>
<name>A0A1H1FRL2_9ACTN</name>
<dbReference type="Gene3D" id="3.90.1070.10">
    <property type="match status" value="1"/>
</dbReference>
<dbReference type="SUPFAM" id="SSF52540">
    <property type="entry name" value="P-loop containing nucleoside triphosphate hydrolases"/>
    <property type="match status" value="1"/>
</dbReference>
<reference evidence="2 3" key="1">
    <citation type="submission" date="2016-10" db="EMBL/GenBank/DDBJ databases">
        <authorList>
            <person name="de Groot N.N."/>
        </authorList>
    </citation>
    <scope>NUCLEOTIDE SEQUENCE [LARGE SCALE GENOMIC DNA]</scope>
    <source>
        <strain evidence="2 3">DSM 43794</strain>
    </source>
</reference>
<keyword evidence="3" id="KW-1185">Reference proteome</keyword>
<dbReference type="InterPro" id="IPR027417">
    <property type="entry name" value="P-loop_NTPase"/>
</dbReference>
<dbReference type="AlphaFoldDB" id="A0A1H1FRL2"/>
<protein>
    <recommendedName>
        <fullName evidence="1">AAA+ ATPase domain-containing protein</fullName>
    </recommendedName>
</protein>
<evidence type="ECO:0000313" key="2">
    <source>
        <dbReference type="EMBL" id="SDR03577.1"/>
    </source>
</evidence>
<dbReference type="Gene3D" id="3.40.50.300">
    <property type="entry name" value="P-loop containing nucleotide triphosphate hydrolases"/>
    <property type="match status" value="1"/>
</dbReference>
<dbReference type="GO" id="GO:0000287">
    <property type="term" value="F:magnesium ion binding"/>
    <property type="evidence" value="ECO:0007669"/>
    <property type="project" value="TreeGrafter"/>
</dbReference>
<dbReference type="RefSeq" id="WP_093259703.1">
    <property type="nucleotide sequence ID" value="NZ_FNKK01000002.1"/>
</dbReference>
<dbReference type="Gene3D" id="3.40.50.1000">
    <property type="entry name" value="HAD superfamily/HAD-like"/>
    <property type="match status" value="1"/>
</dbReference>
<evidence type="ECO:0000313" key="3">
    <source>
        <dbReference type="Proteomes" id="UP000217103"/>
    </source>
</evidence>
<dbReference type="Pfam" id="PF01935">
    <property type="entry name" value="DUF87"/>
    <property type="match status" value="1"/>
</dbReference>